<evidence type="ECO:0000256" key="7">
    <source>
        <dbReference type="SAM" id="SignalP"/>
    </source>
</evidence>
<evidence type="ECO:0000256" key="1">
    <source>
        <dbReference type="ARBA" id="ARBA00022448"/>
    </source>
</evidence>
<gene>
    <name evidence="9" type="ORF">DU000_05535</name>
</gene>
<dbReference type="PANTHER" id="PTHR33751">
    <property type="entry name" value="CBB3-TYPE CYTOCHROME C OXIDASE SUBUNIT FIXP"/>
    <property type="match status" value="1"/>
</dbReference>
<evidence type="ECO:0000256" key="5">
    <source>
        <dbReference type="ARBA" id="ARBA00023004"/>
    </source>
</evidence>
<dbReference type="Pfam" id="PF00034">
    <property type="entry name" value="Cytochrom_C"/>
    <property type="match status" value="1"/>
</dbReference>
<dbReference type="PROSITE" id="PS51007">
    <property type="entry name" value="CYTC"/>
    <property type="match status" value="1"/>
</dbReference>
<dbReference type="GO" id="GO:0046872">
    <property type="term" value="F:metal ion binding"/>
    <property type="evidence" value="ECO:0007669"/>
    <property type="project" value="UniProtKB-KW"/>
</dbReference>
<dbReference type="Gene3D" id="1.10.760.10">
    <property type="entry name" value="Cytochrome c-like domain"/>
    <property type="match status" value="1"/>
</dbReference>
<dbReference type="EMBL" id="QPGB01000002">
    <property type="protein sequence ID" value="RCS58689.1"/>
    <property type="molecule type" value="Genomic_DNA"/>
</dbReference>
<dbReference type="GO" id="GO:0009055">
    <property type="term" value="F:electron transfer activity"/>
    <property type="evidence" value="ECO:0007669"/>
    <property type="project" value="InterPro"/>
</dbReference>
<keyword evidence="1" id="KW-0813">Transport</keyword>
<keyword evidence="2 6" id="KW-0349">Heme</keyword>
<evidence type="ECO:0000256" key="3">
    <source>
        <dbReference type="ARBA" id="ARBA00022723"/>
    </source>
</evidence>
<evidence type="ECO:0000256" key="6">
    <source>
        <dbReference type="PROSITE-ProRule" id="PRU00433"/>
    </source>
</evidence>
<accession>A0A368L527</accession>
<keyword evidence="4" id="KW-0249">Electron transport</keyword>
<reference evidence="9 10" key="1">
    <citation type="journal article" date="2018" name="Int. J. Syst. Evol. Microbiol.">
        <title>Parvibium lacunae gen. nov., sp. nov., a new member of the family Alcaligenaceae isolated from a freshwater pond.</title>
        <authorList>
            <person name="Chen W.M."/>
            <person name="Xie P.B."/>
            <person name="Hsu M.Y."/>
            <person name="Sheu S.Y."/>
        </authorList>
    </citation>
    <scope>NUCLEOTIDE SEQUENCE [LARGE SCALE GENOMIC DNA]</scope>
    <source>
        <strain evidence="9 10">KMB9</strain>
    </source>
</reference>
<keyword evidence="10" id="KW-1185">Reference proteome</keyword>
<dbReference type="InterPro" id="IPR050597">
    <property type="entry name" value="Cytochrome_c_Oxidase_Subunit"/>
</dbReference>
<comment type="caution">
    <text evidence="9">The sequence shown here is derived from an EMBL/GenBank/DDBJ whole genome shotgun (WGS) entry which is preliminary data.</text>
</comment>
<evidence type="ECO:0000256" key="2">
    <source>
        <dbReference type="ARBA" id="ARBA00022617"/>
    </source>
</evidence>
<proteinExistence type="predicted"/>
<dbReference type="InterPro" id="IPR036909">
    <property type="entry name" value="Cyt_c-like_dom_sf"/>
</dbReference>
<evidence type="ECO:0000313" key="9">
    <source>
        <dbReference type="EMBL" id="RCS58689.1"/>
    </source>
</evidence>
<evidence type="ECO:0000259" key="8">
    <source>
        <dbReference type="PROSITE" id="PS51007"/>
    </source>
</evidence>
<keyword evidence="3 6" id="KW-0479">Metal-binding</keyword>
<dbReference type="InterPro" id="IPR009056">
    <property type="entry name" value="Cyt_c-like_dom"/>
</dbReference>
<evidence type="ECO:0000313" key="10">
    <source>
        <dbReference type="Proteomes" id="UP000252357"/>
    </source>
</evidence>
<dbReference type="RefSeq" id="WP_114402778.1">
    <property type="nucleotide sequence ID" value="NZ_QPGB01000002.1"/>
</dbReference>
<feature type="signal peptide" evidence="7">
    <location>
        <begin position="1"/>
        <end position="19"/>
    </location>
</feature>
<sequence length="112" mass="12007">MTKTITLIALLTASLGAMAADKAAGQKLADAQCAACHAKVTGNDKDWNVPLDPSYPKLAGQKQDYLLQALKDYKSGARKNAIMAGQVEKLSKKDLENLSAYFASLKGTLSYR</sequence>
<organism evidence="9 10">
    <name type="scientific">Parvibium lacunae</name>
    <dbReference type="NCBI Taxonomy" id="1888893"/>
    <lineage>
        <taxon>Bacteria</taxon>
        <taxon>Pseudomonadati</taxon>
        <taxon>Pseudomonadota</taxon>
        <taxon>Betaproteobacteria</taxon>
        <taxon>Burkholderiales</taxon>
        <taxon>Alcaligenaceae</taxon>
        <taxon>Parvibium</taxon>
    </lineage>
</organism>
<protein>
    <submittedName>
        <fullName evidence="9">Cytochrome c</fullName>
    </submittedName>
</protein>
<dbReference type="PANTHER" id="PTHR33751:SF9">
    <property type="entry name" value="CYTOCHROME C4"/>
    <property type="match status" value="1"/>
</dbReference>
<evidence type="ECO:0000256" key="4">
    <source>
        <dbReference type="ARBA" id="ARBA00022982"/>
    </source>
</evidence>
<keyword evidence="5 6" id="KW-0408">Iron</keyword>
<dbReference type="AlphaFoldDB" id="A0A368L527"/>
<feature type="chain" id="PRO_5016678000" evidence="7">
    <location>
        <begin position="20"/>
        <end position="112"/>
    </location>
</feature>
<name>A0A368L527_9BURK</name>
<feature type="domain" description="Cytochrome c" evidence="8">
    <location>
        <begin position="20"/>
        <end position="106"/>
    </location>
</feature>
<dbReference type="SUPFAM" id="SSF46626">
    <property type="entry name" value="Cytochrome c"/>
    <property type="match status" value="1"/>
</dbReference>
<dbReference type="GO" id="GO:0020037">
    <property type="term" value="F:heme binding"/>
    <property type="evidence" value="ECO:0007669"/>
    <property type="project" value="InterPro"/>
</dbReference>
<keyword evidence="7" id="KW-0732">Signal</keyword>
<dbReference type="Proteomes" id="UP000252357">
    <property type="component" value="Unassembled WGS sequence"/>
</dbReference>
<dbReference type="OrthoDB" id="8777614at2"/>